<keyword evidence="3" id="KW-0808">Transferase</keyword>
<feature type="modified residue" description="4-aspartylphosphate" evidence="10">
    <location>
        <position position="1166"/>
    </location>
</feature>
<dbReference type="RefSeq" id="WP_109942035.1">
    <property type="nucleotide sequence ID" value="NZ_CP176366.1"/>
</dbReference>
<dbReference type="PROSITE" id="PS50110">
    <property type="entry name" value="RESPONSE_REGULATORY"/>
    <property type="match status" value="1"/>
</dbReference>
<dbReference type="FunFam" id="2.60.40.10:FF:000791">
    <property type="entry name" value="Two-component system sensor histidine kinase/response regulator"/>
    <property type="match status" value="1"/>
</dbReference>
<dbReference type="GeneID" id="97610246"/>
<dbReference type="PANTHER" id="PTHR43547:SF2">
    <property type="entry name" value="HYBRID SIGNAL TRANSDUCTION HISTIDINE KINASE C"/>
    <property type="match status" value="1"/>
</dbReference>
<dbReference type="SMART" id="SM00388">
    <property type="entry name" value="HisKA"/>
    <property type="match status" value="1"/>
</dbReference>
<feature type="domain" description="Response regulatory" evidence="14">
    <location>
        <begin position="1117"/>
        <end position="1233"/>
    </location>
</feature>
<comment type="caution">
    <text evidence="15">The sequence shown here is derived from an EMBL/GenBank/DDBJ whole genome shotgun (WGS) entry which is preliminary data.</text>
</comment>
<dbReference type="Proteomes" id="UP000245934">
    <property type="component" value="Unassembled WGS sequence"/>
</dbReference>
<dbReference type="InterPro" id="IPR036890">
    <property type="entry name" value="HATPase_C_sf"/>
</dbReference>
<dbReference type="InterPro" id="IPR036097">
    <property type="entry name" value="HisK_dim/P_sf"/>
</dbReference>
<dbReference type="SUPFAM" id="SSF52172">
    <property type="entry name" value="CheY-like"/>
    <property type="match status" value="1"/>
</dbReference>
<evidence type="ECO:0000256" key="10">
    <source>
        <dbReference type="PROSITE-ProRule" id="PRU00169"/>
    </source>
</evidence>
<evidence type="ECO:0000256" key="6">
    <source>
        <dbReference type="ARBA" id="ARBA00022777"/>
    </source>
</evidence>
<evidence type="ECO:0000256" key="8">
    <source>
        <dbReference type="ARBA" id="ARBA00022989"/>
    </source>
</evidence>
<dbReference type="EMBL" id="QGMZ01000041">
    <property type="protein sequence ID" value="PWR70474.1"/>
    <property type="molecule type" value="Genomic_DNA"/>
</dbReference>
<feature type="coiled-coil region" evidence="11">
    <location>
        <begin position="830"/>
        <end position="864"/>
    </location>
</feature>
<dbReference type="CDD" id="cd00146">
    <property type="entry name" value="PKD"/>
    <property type="match status" value="1"/>
</dbReference>
<dbReference type="InterPro" id="IPR001789">
    <property type="entry name" value="Sig_transdc_resp-reg_receiver"/>
</dbReference>
<dbReference type="InterPro" id="IPR003661">
    <property type="entry name" value="HisK_dim/P_dom"/>
</dbReference>
<dbReference type="FunFam" id="3.30.565.10:FF:000010">
    <property type="entry name" value="Sensor histidine kinase RcsC"/>
    <property type="match status" value="1"/>
</dbReference>
<evidence type="ECO:0000256" key="5">
    <source>
        <dbReference type="ARBA" id="ARBA00022741"/>
    </source>
</evidence>
<dbReference type="FunFam" id="1.10.287.130:FF:000004">
    <property type="entry name" value="Ethylene receptor 1"/>
    <property type="match status" value="1"/>
</dbReference>
<evidence type="ECO:0000256" key="4">
    <source>
        <dbReference type="ARBA" id="ARBA00022692"/>
    </source>
</evidence>
<keyword evidence="2 10" id="KW-0597">Phosphoprotein</keyword>
<evidence type="ECO:0000256" key="2">
    <source>
        <dbReference type="ARBA" id="ARBA00022553"/>
    </source>
</evidence>
<dbReference type="InterPro" id="IPR011110">
    <property type="entry name" value="Reg_prop"/>
</dbReference>
<comment type="subcellular location">
    <subcellularLocation>
        <location evidence="1">Membrane</location>
    </subcellularLocation>
</comment>
<dbReference type="Pfam" id="PF07495">
    <property type="entry name" value="Y_Y_Y"/>
    <property type="match status" value="1"/>
</dbReference>
<dbReference type="InterPro" id="IPR005467">
    <property type="entry name" value="His_kinase_dom"/>
</dbReference>
<dbReference type="CDD" id="cd16922">
    <property type="entry name" value="HATPase_EvgS-ArcB-TorS-like"/>
    <property type="match status" value="1"/>
</dbReference>
<dbReference type="PANTHER" id="PTHR43547">
    <property type="entry name" value="TWO-COMPONENT HISTIDINE KINASE"/>
    <property type="match status" value="1"/>
</dbReference>
<evidence type="ECO:0000256" key="3">
    <source>
        <dbReference type="ARBA" id="ARBA00022679"/>
    </source>
</evidence>
<dbReference type="Pfam" id="PF07494">
    <property type="entry name" value="Reg_prop"/>
    <property type="match status" value="6"/>
</dbReference>
<keyword evidence="6" id="KW-0418">Kinase</keyword>
<keyword evidence="11" id="KW-0175">Coiled coil</keyword>
<dbReference type="Gene3D" id="2.130.10.10">
    <property type="entry name" value="YVTN repeat-like/Quinoprotein amine dehydrogenase"/>
    <property type="match status" value="4"/>
</dbReference>
<organism evidence="15 16">
    <name type="scientific">Methanospirillum stamsii</name>
    <dbReference type="NCBI Taxonomy" id="1277351"/>
    <lineage>
        <taxon>Archaea</taxon>
        <taxon>Methanobacteriati</taxon>
        <taxon>Methanobacteriota</taxon>
        <taxon>Stenosarchaea group</taxon>
        <taxon>Methanomicrobia</taxon>
        <taxon>Methanomicrobiales</taxon>
        <taxon>Methanospirillaceae</taxon>
        <taxon>Methanospirillum</taxon>
    </lineage>
</organism>
<keyword evidence="16" id="KW-1185">Reference proteome</keyword>
<dbReference type="InterPro" id="IPR011006">
    <property type="entry name" value="CheY-like_superfamily"/>
</dbReference>
<dbReference type="InterPro" id="IPR015943">
    <property type="entry name" value="WD40/YVTN_repeat-like_dom_sf"/>
</dbReference>
<dbReference type="Gene3D" id="3.30.565.10">
    <property type="entry name" value="Histidine kinase-like ATPase, C-terminal domain"/>
    <property type="match status" value="1"/>
</dbReference>
<dbReference type="Gene3D" id="1.10.287.130">
    <property type="match status" value="1"/>
</dbReference>
<dbReference type="SUPFAM" id="SSF63829">
    <property type="entry name" value="Calcium-dependent phosphotriesterase"/>
    <property type="match status" value="3"/>
</dbReference>
<protein>
    <recommendedName>
        <fullName evidence="17">Histidine kinase</fullName>
    </recommendedName>
</protein>
<dbReference type="InterPro" id="IPR011123">
    <property type="entry name" value="Y_Y_Y"/>
</dbReference>
<evidence type="ECO:0000256" key="12">
    <source>
        <dbReference type="SAM" id="Phobius"/>
    </source>
</evidence>
<evidence type="ECO:0000256" key="1">
    <source>
        <dbReference type="ARBA" id="ARBA00004370"/>
    </source>
</evidence>
<evidence type="ECO:0000259" key="14">
    <source>
        <dbReference type="PROSITE" id="PS50110"/>
    </source>
</evidence>
<dbReference type="OrthoDB" id="342253at2157"/>
<dbReference type="InterPro" id="IPR004358">
    <property type="entry name" value="Sig_transdc_His_kin-like_C"/>
</dbReference>
<reference evidence="15 16" key="1">
    <citation type="submission" date="2018-05" db="EMBL/GenBank/DDBJ databases">
        <title>Draft genome of Methanospirillum stamsii Pt1.</title>
        <authorList>
            <person name="Dueholm M.S."/>
            <person name="Nielsen P.H."/>
            <person name="Bakmann L.F."/>
            <person name="Otzen D.E."/>
        </authorList>
    </citation>
    <scope>NUCLEOTIDE SEQUENCE [LARGE SCALE GENOMIC DNA]</scope>
    <source>
        <strain evidence="15 16">Pt1</strain>
    </source>
</reference>
<dbReference type="SUPFAM" id="SSF55874">
    <property type="entry name" value="ATPase domain of HSP90 chaperone/DNA topoisomerase II/histidine kinase"/>
    <property type="match status" value="1"/>
</dbReference>
<evidence type="ECO:0000313" key="16">
    <source>
        <dbReference type="Proteomes" id="UP000245934"/>
    </source>
</evidence>
<evidence type="ECO:0000256" key="11">
    <source>
        <dbReference type="SAM" id="Coils"/>
    </source>
</evidence>
<dbReference type="SMART" id="SM00448">
    <property type="entry name" value="REC"/>
    <property type="match status" value="1"/>
</dbReference>
<dbReference type="PROSITE" id="PS50109">
    <property type="entry name" value="HIS_KIN"/>
    <property type="match status" value="1"/>
</dbReference>
<dbReference type="GO" id="GO:0016020">
    <property type="term" value="C:membrane"/>
    <property type="evidence" value="ECO:0007669"/>
    <property type="project" value="UniProtKB-SubCell"/>
</dbReference>
<keyword evidence="8 12" id="KW-1133">Transmembrane helix</keyword>
<dbReference type="CDD" id="cd00082">
    <property type="entry name" value="HisKA"/>
    <property type="match status" value="1"/>
</dbReference>
<evidence type="ECO:0000313" key="15">
    <source>
        <dbReference type="EMBL" id="PWR70474.1"/>
    </source>
</evidence>
<keyword evidence="4 12" id="KW-0812">Transmembrane</keyword>
<dbReference type="Pfam" id="PF02518">
    <property type="entry name" value="HATPase_c"/>
    <property type="match status" value="1"/>
</dbReference>
<name>A0A2V2MQF7_9EURY</name>
<keyword evidence="7" id="KW-0067">ATP-binding</keyword>
<dbReference type="PRINTS" id="PR00344">
    <property type="entry name" value="BCTRLSENSOR"/>
</dbReference>
<keyword evidence="9 12" id="KW-0472">Membrane</keyword>
<dbReference type="GO" id="GO:0005524">
    <property type="term" value="F:ATP binding"/>
    <property type="evidence" value="ECO:0007669"/>
    <property type="project" value="UniProtKB-KW"/>
</dbReference>
<dbReference type="Gene3D" id="2.60.40.10">
    <property type="entry name" value="Immunoglobulins"/>
    <property type="match status" value="1"/>
</dbReference>
<dbReference type="Pfam" id="PF00512">
    <property type="entry name" value="HisKA"/>
    <property type="match status" value="1"/>
</dbReference>
<dbReference type="SUPFAM" id="SSF47384">
    <property type="entry name" value="Homodimeric domain of signal transducing histidine kinase"/>
    <property type="match status" value="1"/>
</dbReference>
<accession>A0A2V2MQF7</accession>
<keyword evidence="5" id="KW-0547">Nucleotide-binding</keyword>
<feature type="domain" description="Histidine kinase" evidence="13">
    <location>
        <begin position="878"/>
        <end position="1094"/>
    </location>
</feature>
<evidence type="ECO:0008006" key="17">
    <source>
        <dbReference type="Google" id="ProtNLM"/>
    </source>
</evidence>
<evidence type="ECO:0000256" key="7">
    <source>
        <dbReference type="ARBA" id="ARBA00022840"/>
    </source>
</evidence>
<feature type="transmembrane region" description="Helical" evidence="12">
    <location>
        <begin position="9"/>
        <end position="28"/>
    </location>
</feature>
<dbReference type="InterPro" id="IPR013783">
    <property type="entry name" value="Ig-like_fold"/>
</dbReference>
<dbReference type="Gene3D" id="3.40.50.2300">
    <property type="match status" value="1"/>
</dbReference>
<dbReference type="InterPro" id="IPR003594">
    <property type="entry name" value="HATPase_dom"/>
</dbReference>
<sequence>MIGTGIPCPIIRISCIYIIVIFLLYPVFAEKVSDLTVSGISIQEGLSQNTVNSILQDERGFLWFGTQDGLNRYDGYTIRVFRSDPSSVSSISSGYVTDLEESPDGIMWIGTLSGLNRFDPKTEEFTRFFYQNGNDSSLSDNQIHDLCLDKKGRLWIATDQGGLNVLDTHSGQFTHWKKCDDDENSIISNRIWQITDDPNGNIWLNTPSGLDYFTPVTGIFKHYFHDPDNPASLSVNETLASLWDENGFLWVVSPLGVDKLDLNTDNVTHYLFAISGSESGIGLKEGAIIQSSDNKLWIGTRGSGLRVFDPLSETFTYYPGESHDLGFLQSNAVRSLYEDASGSIWIGTDDSGVYLYNPRVEQFTVYRNNPLDPDSLSTSDIFGIYADGDILWIGGADGSLNRFDRKTNTNLIIPQDADDPLALAPSRILGPIIPDKKGNIWIGTGGGEGLFRFSPHLGKFTRYSHDPDNPQSINNNNVICMYEDSLGNIWAGTDAGLNLLDQTMGNFTSWNHDPENPESISSNDIRAIIEDSDGTFLVGTLGGGLNRFNLTTGVFTRFLHDPNDITSLSDNEVLAIFKNSDGFFWIGTGNGLNKFDGNSSFLKYTIEDGLPNACIYGILEDDKGNIWVSTNRGIACLDPVSGEVNSYTSHDGIASDEHNSGAYYLAPDGEMFFGGISGITAFYPDRIVPNPNVPPVVLTDFLLSNKPVPIGNSSVLSRSVTYSDEIILSYLDSIFSIEFCALNFVNPKENQYRYKLAGFDDDWNEVDSSRRTATYTNMRPGRYEFIVEASNDDNVWNTTGTSLYINITPPWWETWWFRSFLLISLCALVYIAYRARIENFRRRNEELENLVKTRTMELETAKEKAELANRAKTDFISNMSHELRTPLNAILGYAQILSRQNNLTDTQKKQVGTIQKSGEHLLRLINDILNMGRIESRNIELQVSDFHLPSMIQEIINIIRVKTDEKGLTFQYEKPGLMPEYVNGDERKIQQIFLNLLSNAVRYTNTGSVSLAISYVENTLSVSVSDTGIGIPHEKKEQIFEPFTRLEAQGHTADGVGLGLSITKELINLMHGTIDVDSEEGKGSRFSVTLPLPKVVGGTTLDDDRPLITGYLGERKSILVVDDHRENAGLMVSLLEPLGFMMYVAYNGNDALLMIKEESPSLILLDFVMPGMNGLDFVTILRNNPDMMNIRVIGVSASVQGDDRKDAFVKLCDDFIDKPVRYERLLDGIGRVLGISWISDPDINRTIPENNLDEGHEISVPPVDVREKIRKLVKEGDYHGLEQVVSLLSDQNNDYKAFYKKVSQYIEKYDDVSIIEFIDSFDQ</sequence>
<dbReference type="SMART" id="SM00387">
    <property type="entry name" value="HATPase_c"/>
    <property type="match status" value="1"/>
</dbReference>
<evidence type="ECO:0000256" key="9">
    <source>
        <dbReference type="ARBA" id="ARBA00023136"/>
    </source>
</evidence>
<proteinExistence type="predicted"/>
<dbReference type="Pfam" id="PF00072">
    <property type="entry name" value="Response_reg"/>
    <property type="match status" value="1"/>
</dbReference>
<evidence type="ECO:0000259" key="13">
    <source>
        <dbReference type="PROSITE" id="PS50109"/>
    </source>
</evidence>
<gene>
    <name evidence="15" type="ORF">DLD82_15490</name>
</gene>
<dbReference type="GO" id="GO:0000155">
    <property type="term" value="F:phosphorelay sensor kinase activity"/>
    <property type="evidence" value="ECO:0007669"/>
    <property type="project" value="InterPro"/>
</dbReference>